<evidence type="ECO:0000259" key="8">
    <source>
        <dbReference type="PROSITE" id="PS50929"/>
    </source>
</evidence>
<dbReference type="InterPro" id="IPR036640">
    <property type="entry name" value="ABC1_TM_sf"/>
</dbReference>
<evidence type="ECO:0000313" key="9">
    <source>
        <dbReference type="EMBL" id="KAJ3652321.1"/>
    </source>
</evidence>
<keyword evidence="3" id="KW-0547">Nucleotide-binding</keyword>
<dbReference type="Pfam" id="PF00664">
    <property type="entry name" value="ABC_membrane"/>
    <property type="match status" value="1"/>
</dbReference>
<keyword evidence="5 7" id="KW-1133">Transmembrane helix</keyword>
<keyword evidence="4" id="KW-0067">ATP-binding</keyword>
<dbReference type="PROSITE" id="PS50929">
    <property type="entry name" value="ABC_TM1F"/>
    <property type="match status" value="1"/>
</dbReference>
<evidence type="ECO:0000256" key="4">
    <source>
        <dbReference type="ARBA" id="ARBA00022840"/>
    </source>
</evidence>
<evidence type="ECO:0000256" key="7">
    <source>
        <dbReference type="SAM" id="Phobius"/>
    </source>
</evidence>
<feature type="domain" description="ABC transmembrane type-1" evidence="8">
    <location>
        <begin position="1"/>
        <end position="91"/>
    </location>
</feature>
<dbReference type="GO" id="GO:0016020">
    <property type="term" value="C:membrane"/>
    <property type="evidence" value="ECO:0007669"/>
    <property type="project" value="InterPro"/>
</dbReference>
<dbReference type="SUPFAM" id="SSF90123">
    <property type="entry name" value="ABC transporter transmembrane region"/>
    <property type="match status" value="1"/>
</dbReference>
<organism evidence="9 10">
    <name type="scientific">Zophobas morio</name>
    <dbReference type="NCBI Taxonomy" id="2755281"/>
    <lineage>
        <taxon>Eukaryota</taxon>
        <taxon>Metazoa</taxon>
        <taxon>Ecdysozoa</taxon>
        <taxon>Arthropoda</taxon>
        <taxon>Hexapoda</taxon>
        <taxon>Insecta</taxon>
        <taxon>Pterygota</taxon>
        <taxon>Neoptera</taxon>
        <taxon>Endopterygota</taxon>
        <taxon>Coleoptera</taxon>
        <taxon>Polyphaga</taxon>
        <taxon>Cucujiformia</taxon>
        <taxon>Tenebrionidae</taxon>
        <taxon>Zophobas</taxon>
    </lineage>
</organism>
<evidence type="ECO:0000256" key="1">
    <source>
        <dbReference type="ARBA" id="ARBA00022448"/>
    </source>
</evidence>
<dbReference type="GO" id="GO:0005524">
    <property type="term" value="F:ATP binding"/>
    <property type="evidence" value="ECO:0007669"/>
    <property type="project" value="UniProtKB-KW"/>
</dbReference>
<dbReference type="Proteomes" id="UP001168821">
    <property type="component" value="Unassembled WGS sequence"/>
</dbReference>
<dbReference type="PANTHER" id="PTHR24223">
    <property type="entry name" value="ATP-BINDING CASSETTE SUB-FAMILY C"/>
    <property type="match status" value="1"/>
</dbReference>
<feature type="transmembrane region" description="Helical" evidence="7">
    <location>
        <begin position="6"/>
        <end position="23"/>
    </location>
</feature>
<evidence type="ECO:0000256" key="3">
    <source>
        <dbReference type="ARBA" id="ARBA00022741"/>
    </source>
</evidence>
<dbReference type="InterPro" id="IPR011527">
    <property type="entry name" value="ABC1_TM_dom"/>
</dbReference>
<proteinExistence type="predicted"/>
<keyword evidence="2 7" id="KW-0812">Transmembrane</keyword>
<dbReference type="GO" id="GO:0140359">
    <property type="term" value="F:ABC-type transporter activity"/>
    <property type="evidence" value="ECO:0007669"/>
    <property type="project" value="InterPro"/>
</dbReference>
<protein>
    <recommendedName>
        <fullName evidence="8">ABC transmembrane type-1 domain-containing protein</fullName>
    </recommendedName>
</protein>
<gene>
    <name evidence="9" type="ORF">Zmor_018299</name>
</gene>
<dbReference type="PANTHER" id="PTHR24223:SF448">
    <property type="entry name" value="FI20146P1-RELATED"/>
    <property type="match status" value="1"/>
</dbReference>
<dbReference type="EMBL" id="JALNTZ010000005">
    <property type="protein sequence ID" value="KAJ3652321.1"/>
    <property type="molecule type" value="Genomic_DNA"/>
</dbReference>
<accession>A0AA38IBG5</accession>
<reference evidence="9" key="1">
    <citation type="journal article" date="2023" name="G3 (Bethesda)">
        <title>Whole genome assemblies of Zophobas morio and Tenebrio molitor.</title>
        <authorList>
            <person name="Kaur S."/>
            <person name="Stinson S.A."/>
            <person name="diCenzo G.C."/>
        </authorList>
    </citation>
    <scope>NUCLEOTIDE SEQUENCE</scope>
    <source>
        <strain evidence="9">QUZm001</strain>
    </source>
</reference>
<dbReference type="InterPro" id="IPR050173">
    <property type="entry name" value="ABC_transporter_C-like"/>
</dbReference>
<dbReference type="AlphaFoldDB" id="A0AA38IBG5"/>
<sequence>MIIPTIIVLVFIVSYGILFQPTTKNIKRTEAIIKSSVFTHTMASLQGLTTIRAFNGQKILQHEFDKHMNLFSSAYYMIIGLYSTMTFWTDLHKCSHL</sequence>
<evidence type="ECO:0000313" key="10">
    <source>
        <dbReference type="Proteomes" id="UP001168821"/>
    </source>
</evidence>
<evidence type="ECO:0000256" key="2">
    <source>
        <dbReference type="ARBA" id="ARBA00022692"/>
    </source>
</evidence>
<dbReference type="Gene3D" id="1.20.1560.10">
    <property type="entry name" value="ABC transporter type 1, transmembrane domain"/>
    <property type="match status" value="1"/>
</dbReference>
<evidence type="ECO:0000256" key="6">
    <source>
        <dbReference type="ARBA" id="ARBA00023136"/>
    </source>
</evidence>
<keyword evidence="1" id="KW-0813">Transport</keyword>
<keyword evidence="10" id="KW-1185">Reference proteome</keyword>
<feature type="transmembrane region" description="Helical" evidence="7">
    <location>
        <begin position="74"/>
        <end position="91"/>
    </location>
</feature>
<evidence type="ECO:0000256" key="5">
    <source>
        <dbReference type="ARBA" id="ARBA00022989"/>
    </source>
</evidence>
<name>A0AA38IBG5_9CUCU</name>
<keyword evidence="6 7" id="KW-0472">Membrane</keyword>
<comment type="caution">
    <text evidence="9">The sequence shown here is derived from an EMBL/GenBank/DDBJ whole genome shotgun (WGS) entry which is preliminary data.</text>
</comment>